<dbReference type="EMBL" id="QSTF01000029">
    <property type="protein sequence ID" value="RGM38135.1"/>
    <property type="molecule type" value="Genomic_DNA"/>
</dbReference>
<dbReference type="Proteomes" id="UP000260862">
    <property type="component" value="Unassembled WGS sequence"/>
</dbReference>
<accession>A0A3E4N1R2</accession>
<evidence type="ECO:0000313" key="12">
    <source>
        <dbReference type="Proteomes" id="UP000283485"/>
    </source>
</evidence>
<dbReference type="InterPro" id="IPR018490">
    <property type="entry name" value="cNMP-bd_dom_sf"/>
</dbReference>
<dbReference type="PROSITE" id="PS50042">
    <property type="entry name" value="CNMP_BINDING_3"/>
    <property type="match status" value="1"/>
</dbReference>
<dbReference type="Proteomes" id="UP000260780">
    <property type="component" value="Unassembled WGS sequence"/>
</dbReference>
<dbReference type="GO" id="GO:0003677">
    <property type="term" value="F:DNA binding"/>
    <property type="evidence" value="ECO:0007669"/>
    <property type="project" value="UniProtKB-KW"/>
</dbReference>
<dbReference type="InterPro" id="IPR014710">
    <property type="entry name" value="RmlC-like_jellyroll"/>
</dbReference>
<dbReference type="SUPFAM" id="SSF51206">
    <property type="entry name" value="cAMP-binding domain-like"/>
    <property type="match status" value="1"/>
</dbReference>
<evidence type="ECO:0000313" key="6">
    <source>
        <dbReference type="EMBL" id="RGK55845.1"/>
    </source>
</evidence>
<dbReference type="Pfam" id="PF13545">
    <property type="entry name" value="HTH_Crp_2"/>
    <property type="match status" value="1"/>
</dbReference>
<dbReference type="Proteomes" id="UP000285750">
    <property type="component" value="Unassembled WGS sequence"/>
</dbReference>
<dbReference type="EMBL" id="QSQT01000014">
    <property type="protein sequence ID" value="RGK55845.1"/>
    <property type="molecule type" value="Genomic_DNA"/>
</dbReference>
<dbReference type="InterPro" id="IPR036390">
    <property type="entry name" value="WH_DNA-bd_sf"/>
</dbReference>
<keyword evidence="3" id="KW-0804">Transcription</keyword>
<sequence>MKVINKKHIFAKENAERQIMKSIPFNDYYKEKLFSIPLFKELPDYLKSEILKRLDFRLQEINENTVILEQGDICCNLYVLLEGTLEVNIIDANGNEVLIEHIESPRAFATPHLFKKDNRFPATFRTLEKSVLLTATKDSTFHLISKYPDMLKSFLCVSGNCNVCTTMRLDVLSRKTIRERILVYLLKQLDKDTSTVKLTHTLTQLAEYINVTRPALSTEFNKMEKEGILKRKEGNYIELNRKAIKGII</sequence>
<evidence type="ECO:0000313" key="8">
    <source>
        <dbReference type="EMBL" id="RGS07043.1"/>
    </source>
</evidence>
<dbReference type="EMBL" id="QRUY01000018">
    <property type="protein sequence ID" value="RGS07043.1"/>
    <property type="molecule type" value="Genomic_DNA"/>
</dbReference>
<evidence type="ECO:0000313" key="7">
    <source>
        <dbReference type="EMBL" id="RGM38135.1"/>
    </source>
</evidence>
<dbReference type="CDD" id="cd00038">
    <property type="entry name" value="CAP_ED"/>
    <property type="match status" value="1"/>
</dbReference>
<dbReference type="Pfam" id="PF00027">
    <property type="entry name" value="cNMP_binding"/>
    <property type="match status" value="1"/>
</dbReference>
<dbReference type="InterPro" id="IPR012318">
    <property type="entry name" value="HTH_CRP"/>
</dbReference>
<reference evidence="10 11" key="1">
    <citation type="submission" date="2018-08" db="EMBL/GenBank/DDBJ databases">
        <title>A genome reference for cultivated species of the human gut microbiota.</title>
        <authorList>
            <person name="Zou Y."/>
            <person name="Xue W."/>
            <person name="Luo G."/>
        </authorList>
    </citation>
    <scope>NUCLEOTIDE SEQUENCE [LARGE SCALE GENOMIC DNA]</scope>
    <source>
        <strain evidence="8 13">AF24-16AC</strain>
        <strain evidence="9 12">AM23-23</strain>
        <strain evidence="7 10">OM08-14</strain>
        <strain evidence="6 11">TF10-3AC</strain>
    </source>
</reference>
<organism evidence="6 11">
    <name type="scientific">Phocaeicola plebeius</name>
    <dbReference type="NCBI Taxonomy" id="310297"/>
    <lineage>
        <taxon>Bacteria</taxon>
        <taxon>Pseudomonadati</taxon>
        <taxon>Bacteroidota</taxon>
        <taxon>Bacteroidia</taxon>
        <taxon>Bacteroidales</taxon>
        <taxon>Bacteroidaceae</taxon>
        <taxon>Phocaeicola</taxon>
    </lineage>
</organism>
<dbReference type="InterPro" id="IPR000595">
    <property type="entry name" value="cNMP-bd_dom"/>
</dbReference>
<keyword evidence="11" id="KW-1185">Reference proteome</keyword>
<dbReference type="PANTHER" id="PTHR24567">
    <property type="entry name" value="CRP FAMILY TRANSCRIPTIONAL REGULATORY PROTEIN"/>
    <property type="match status" value="1"/>
</dbReference>
<evidence type="ECO:0000313" key="9">
    <source>
        <dbReference type="EMBL" id="RHF91255.1"/>
    </source>
</evidence>
<dbReference type="GO" id="GO:0005829">
    <property type="term" value="C:cytosol"/>
    <property type="evidence" value="ECO:0007669"/>
    <property type="project" value="TreeGrafter"/>
</dbReference>
<keyword evidence="1" id="KW-0805">Transcription regulation</keyword>
<keyword evidence="2" id="KW-0238">DNA-binding</keyword>
<dbReference type="Gene3D" id="2.60.120.10">
    <property type="entry name" value="Jelly Rolls"/>
    <property type="match status" value="1"/>
</dbReference>
<evidence type="ECO:0000313" key="11">
    <source>
        <dbReference type="Proteomes" id="UP000260862"/>
    </source>
</evidence>
<feature type="domain" description="HTH crp-type" evidence="5">
    <location>
        <begin position="175"/>
        <end position="242"/>
    </location>
</feature>
<dbReference type="InterPro" id="IPR050397">
    <property type="entry name" value="Env_Response_Regulators"/>
</dbReference>
<evidence type="ECO:0000256" key="3">
    <source>
        <dbReference type="ARBA" id="ARBA00023163"/>
    </source>
</evidence>
<dbReference type="EMBL" id="QRHQ01000011">
    <property type="protein sequence ID" value="RHF91255.1"/>
    <property type="molecule type" value="Genomic_DNA"/>
</dbReference>
<protein>
    <submittedName>
        <fullName evidence="6">Crp/Fnr family transcriptional regulator</fullName>
    </submittedName>
</protein>
<dbReference type="GO" id="GO:0003700">
    <property type="term" value="F:DNA-binding transcription factor activity"/>
    <property type="evidence" value="ECO:0007669"/>
    <property type="project" value="TreeGrafter"/>
</dbReference>
<evidence type="ECO:0000313" key="10">
    <source>
        <dbReference type="Proteomes" id="UP000260780"/>
    </source>
</evidence>
<dbReference type="STRING" id="310297.BHV76_00405"/>
<comment type="caution">
    <text evidence="6">The sequence shown here is derived from an EMBL/GenBank/DDBJ whole genome shotgun (WGS) entry which is preliminary data.</text>
</comment>
<gene>
    <name evidence="9" type="ORF">DW653_07355</name>
    <name evidence="8" type="ORF">DWY14_09345</name>
    <name evidence="7" type="ORF">DXC17_10875</name>
    <name evidence="6" type="ORF">DXD04_08560</name>
</gene>
<dbReference type="AlphaFoldDB" id="A0A3E4N1R2"/>
<evidence type="ECO:0000256" key="1">
    <source>
        <dbReference type="ARBA" id="ARBA00023015"/>
    </source>
</evidence>
<dbReference type="SMART" id="SM00100">
    <property type="entry name" value="cNMP"/>
    <property type="match status" value="1"/>
</dbReference>
<evidence type="ECO:0000259" key="4">
    <source>
        <dbReference type="PROSITE" id="PS50042"/>
    </source>
</evidence>
<evidence type="ECO:0000259" key="5">
    <source>
        <dbReference type="PROSITE" id="PS51063"/>
    </source>
</evidence>
<name>A0A3E4N1R2_9BACT</name>
<dbReference type="Proteomes" id="UP000283485">
    <property type="component" value="Unassembled WGS sequence"/>
</dbReference>
<proteinExistence type="predicted"/>
<dbReference type="PROSITE" id="PS51063">
    <property type="entry name" value="HTH_CRP_2"/>
    <property type="match status" value="1"/>
</dbReference>
<evidence type="ECO:0000256" key="2">
    <source>
        <dbReference type="ARBA" id="ARBA00023125"/>
    </source>
</evidence>
<dbReference type="PANTHER" id="PTHR24567:SF58">
    <property type="entry name" value="CYCLIC AMP-BINDING REGULATORY PROTEIN"/>
    <property type="match status" value="1"/>
</dbReference>
<evidence type="ECO:0000313" key="13">
    <source>
        <dbReference type="Proteomes" id="UP000285750"/>
    </source>
</evidence>
<dbReference type="SUPFAM" id="SSF46785">
    <property type="entry name" value="Winged helix' DNA-binding domain"/>
    <property type="match status" value="1"/>
</dbReference>
<feature type="domain" description="Cyclic nucleotide-binding" evidence="4">
    <location>
        <begin position="38"/>
        <end position="152"/>
    </location>
</feature>